<dbReference type="Proteomes" id="UP000327157">
    <property type="component" value="Unassembled WGS sequence"/>
</dbReference>
<gene>
    <name evidence="4" type="ORF">D8674_036908</name>
</gene>
<evidence type="ECO:0000313" key="4">
    <source>
        <dbReference type="EMBL" id="KAB2604457.1"/>
    </source>
</evidence>
<dbReference type="SUPFAM" id="SSF82153">
    <property type="entry name" value="FAS1 domain"/>
    <property type="match status" value="2"/>
</dbReference>
<dbReference type="Pfam" id="PF02469">
    <property type="entry name" value="Fasciclin"/>
    <property type="match status" value="1"/>
</dbReference>
<dbReference type="EMBL" id="SMOL01000619">
    <property type="protein sequence ID" value="KAB2604457.1"/>
    <property type="molecule type" value="Genomic_DNA"/>
</dbReference>
<proteinExistence type="inferred from homology"/>
<dbReference type="PROSITE" id="PS50213">
    <property type="entry name" value="FAS1"/>
    <property type="match status" value="2"/>
</dbReference>
<feature type="domain" description="FAS1" evidence="3">
    <location>
        <begin position="271"/>
        <end position="404"/>
    </location>
</feature>
<dbReference type="SMART" id="SM00554">
    <property type="entry name" value="FAS1"/>
    <property type="match status" value="2"/>
</dbReference>
<organism evidence="4 5">
    <name type="scientific">Pyrus ussuriensis x Pyrus communis</name>
    <dbReference type="NCBI Taxonomy" id="2448454"/>
    <lineage>
        <taxon>Eukaryota</taxon>
        <taxon>Viridiplantae</taxon>
        <taxon>Streptophyta</taxon>
        <taxon>Embryophyta</taxon>
        <taxon>Tracheophyta</taxon>
        <taxon>Spermatophyta</taxon>
        <taxon>Magnoliopsida</taxon>
        <taxon>eudicotyledons</taxon>
        <taxon>Gunneridae</taxon>
        <taxon>Pentapetalae</taxon>
        <taxon>rosids</taxon>
        <taxon>fabids</taxon>
        <taxon>Rosales</taxon>
        <taxon>Rosaceae</taxon>
        <taxon>Amygdaloideae</taxon>
        <taxon>Maleae</taxon>
        <taxon>Pyrus</taxon>
    </lineage>
</organism>
<evidence type="ECO:0000313" key="5">
    <source>
        <dbReference type="Proteomes" id="UP000327157"/>
    </source>
</evidence>
<accession>A0A5N5FNK1</accession>
<name>A0A5N5FNK1_9ROSA</name>
<reference evidence="4 5" key="2">
    <citation type="submission" date="2019-11" db="EMBL/GenBank/DDBJ databases">
        <title>A de novo genome assembly of a pear dwarfing rootstock.</title>
        <authorList>
            <person name="Wang F."/>
            <person name="Wang J."/>
            <person name="Li S."/>
            <person name="Zhang Y."/>
            <person name="Fang M."/>
            <person name="Ma L."/>
            <person name="Zhao Y."/>
            <person name="Jiang S."/>
        </authorList>
    </citation>
    <scope>NUCLEOTIDE SEQUENCE [LARGE SCALE GENOMIC DNA]</scope>
    <source>
        <strain evidence="4">S2</strain>
        <tissue evidence="4">Leaf</tissue>
    </source>
</reference>
<keyword evidence="5" id="KW-1185">Reference proteome</keyword>
<evidence type="ECO:0000256" key="2">
    <source>
        <dbReference type="SAM" id="MobiDB-lite"/>
    </source>
</evidence>
<dbReference type="Gene3D" id="2.30.180.10">
    <property type="entry name" value="FAS1 domain"/>
    <property type="match status" value="2"/>
</dbReference>
<feature type="region of interest" description="Disordered" evidence="2">
    <location>
        <begin position="407"/>
        <end position="434"/>
    </location>
</feature>
<evidence type="ECO:0000259" key="3">
    <source>
        <dbReference type="PROSITE" id="PS50213"/>
    </source>
</evidence>
<protein>
    <submittedName>
        <fullName evidence="4">Fasciclin-like arabinogalactan protein 20</fullName>
    </submittedName>
</protein>
<sequence>MLHCERGVTVIKLNTNRQTTRRNEHQSINKPGHATRPLFTAKLKNQPFLNLHRMPLSPSLALCNCSPTKSHSKKPNFLLLILEAAPHNHPSMAEPLLVSIILLSLLSFSSALPAQAVQDAAEILSDSGYVSMAMTLELVSESLIPQSPSLTIFAPPDSAFTKSGQPALSLLQYHFCLLPLLLQTLKSLPPGTKIPTLLSGHSLSVTTPPSGVPISLNNVKITSGSPIYDDGFLIIFGIENFFDLNFHLSTPTRIPIPDPVCGSSSPAPSANGTATAGFPGASWFEEASEMLRSHGYNVMASFLDLQLLGFKNANPMTVFAPLDQAMDNPLQESSIFLRHVVPCRLMWSDLAGFNDGVVLPTYMQGFTITISRNGDVLLLNGVPVFFANMYYGDTFVVHGLRETLAMPETPEDADESSPGSGRTDDEVPFDNTEF</sequence>
<feature type="domain" description="FAS1" evidence="3">
    <location>
        <begin position="117"/>
        <end position="240"/>
    </location>
</feature>
<dbReference type="InterPro" id="IPR052806">
    <property type="entry name" value="Fasciclin-like_AGP"/>
</dbReference>
<evidence type="ECO:0000256" key="1">
    <source>
        <dbReference type="ARBA" id="ARBA00007843"/>
    </source>
</evidence>
<dbReference type="InterPro" id="IPR000782">
    <property type="entry name" value="FAS1_domain"/>
</dbReference>
<dbReference type="PANTHER" id="PTHR33985:SF17">
    <property type="entry name" value="FASCICLIN-LIKE ARABINOGALACTAN PROTEIN 20"/>
    <property type="match status" value="1"/>
</dbReference>
<dbReference type="InterPro" id="IPR036378">
    <property type="entry name" value="FAS1_dom_sf"/>
</dbReference>
<dbReference type="PANTHER" id="PTHR33985">
    <property type="entry name" value="OS02G0491300 PROTEIN-RELATED"/>
    <property type="match status" value="1"/>
</dbReference>
<dbReference type="AlphaFoldDB" id="A0A5N5FNK1"/>
<comment type="similarity">
    <text evidence="1">Belongs to the fasciclin-like AGP family.</text>
</comment>
<dbReference type="OrthoDB" id="1893649at2759"/>
<reference evidence="4 5" key="1">
    <citation type="submission" date="2019-09" db="EMBL/GenBank/DDBJ databases">
        <authorList>
            <person name="Ou C."/>
        </authorList>
    </citation>
    <scope>NUCLEOTIDE SEQUENCE [LARGE SCALE GENOMIC DNA]</scope>
    <source>
        <strain evidence="4">S2</strain>
        <tissue evidence="4">Leaf</tissue>
    </source>
</reference>
<comment type="caution">
    <text evidence="4">The sequence shown here is derived from an EMBL/GenBank/DDBJ whole genome shotgun (WGS) entry which is preliminary data.</text>
</comment>